<feature type="transmembrane region" description="Helical" evidence="5">
    <location>
        <begin position="249"/>
        <end position="268"/>
    </location>
</feature>
<feature type="transmembrane region" description="Helical" evidence="5">
    <location>
        <begin position="67"/>
        <end position="84"/>
    </location>
</feature>
<reference evidence="7 8" key="1">
    <citation type="journal article" date="2015" name="Nature">
        <title>rRNA introns, odd ribosomes, and small enigmatic genomes across a large radiation of phyla.</title>
        <authorList>
            <person name="Brown C.T."/>
            <person name="Hug L.A."/>
            <person name="Thomas B.C."/>
            <person name="Sharon I."/>
            <person name="Castelle C.J."/>
            <person name="Singh A."/>
            <person name="Wilkins M.J."/>
            <person name="Williams K.H."/>
            <person name="Banfield J.F."/>
        </authorList>
    </citation>
    <scope>NUCLEOTIDE SEQUENCE [LARGE SCALE GENOMIC DNA]</scope>
</reference>
<evidence type="ECO:0000313" key="7">
    <source>
        <dbReference type="EMBL" id="KKQ08170.1"/>
    </source>
</evidence>
<evidence type="ECO:0000256" key="5">
    <source>
        <dbReference type="SAM" id="Phobius"/>
    </source>
</evidence>
<evidence type="ECO:0000313" key="8">
    <source>
        <dbReference type="Proteomes" id="UP000034492"/>
    </source>
</evidence>
<dbReference type="GO" id="GO:0016020">
    <property type="term" value="C:membrane"/>
    <property type="evidence" value="ECO:0007669"/>
    <property type="project" value="UniProtKB-SubCell"/>
</dbReference>
<dbReference type="Proteomes" id="UP000034492">
    <property type="component" value="Unassembled WGS sequence"/>
</dbReference>
<name>A0A0G0F3R5_9BACT</name>
<comment type="subcellular location">
    <subcellularLocation>
        <location evidence="1">Membrane</location>
        <topology evidence="1">Multi-pass membrane protein</topology>
    </subcellularLocation>
</comment>
<organism evidence="7 8">
    <name type="scientific">Candidatus Daviesbacteria bacterium GW2011_GWB1_36_5</name>
    <dbReference type="NCBI Taxonomy" id="1618426"/>
    <lineage>
        <taxon>Bacteria</taxon>
        <taxon>Candidatus Daviesiibacteriota</taxon>
    </lineage>
</organism>
<evidence type="ECO:0000256" key="3">
    <source>
        <dbReference type="ARBA" id="ARBA00022989"/>
    </source>
</evidence>
<feature type="transmembrane region" description="Helical" evidence="5">
    <location>
        <begin position="37"/>
        <end position="55"/>
    </location>
</feature>
<dbReference type="Pfam" id="PF04932">
    <property type="entry name" value="Wzy_C"/>
    <property type="match status" value="1"/>
</dbReference>
<accession>A0A0G0F3R5</accession>
<feature type="transmembrane region" description="Helical" evidence="5">
    <location>
        <begin position="159"/>
        <end position="182"/>
    </location>
</feature>
<feature type="transmembrane region" description="Helical" evidence="5">
    <location>
        <begin position="189"/>
        <end position="206"/>
    </location>
</feature>
<keyword evidence="3 5" id="KW-1133">Transmembrane helix</keyword>
<dbReference type="AlphaFoldDB" id="A0A0G0F3R5"/>
<feature type="domain" description="O-antigen ligase-related" evidence="6">
    <location>
        <begin position="196"/>
        <end position="356"/>
    </location>
</feature>
<protein>
    <submittedName>
        <fullName evidence="7">O-antigen polymerase</fullName>
    </submittedName>
</protein>
<sequence length="422" mass="48349">MSLAATFQSLVIAFAPFYILRGYIPLPILNLNIPTTLLEVLIILSLVSTFVGYLKSKDNLKVFRTKFDRLILLFLFASFISIFFSPDFIGGIGIFRAYFLEPILFYYALVYETRKVGYGFVINSLVVSGLILSLIAIIQKFSGLLVFAPHELEQGRVSGVYNSANSLALYLGPISILSLSIFLKLKNNFKFLYLGLFLLNVLILLWTRSRGGLAAEAGAVLIMVYGILSVSSDFKIKFVKIRTEVFRRLWVFIPILFILFTTFFYTQIYQIYSTYPQYIAAHEVKGDTLHIRYLIWKSTIEMLKDSPLFGAGLDGFKSAYEQIYKPSIFPEQFQYPHNLILTFWVETGILGLIAFLLLIYKVYFLLMKNIFKTKDPYLGIALIAIMTYWMIHGLVDVPYFKNDLSLEFWVVLALISGFLENK</sequence>
<dbReference type="InterPro" id="IPR007016">
    <property type="entry name" value="O-antigen_ligase-rel_domated"/>
</dbReference>
<dbReference type="InterPro" id="IPR051533">
    <property type="entry name" value="WaaL-like"/>
</dbReference>
<feature type="transmembrane region" description="Helical" evidence="5">
    <location>
        <begin position="212"/>
        <end position="228"/>
    </location>
</feature>
<evidence type="ECO:0000256" key="4">
    <source>
        <dbReference type="ARBA" id="ARBA00023136"/>
    </source>
</evidence>
<gene>
    <name evidence="7" type="ORF">US19_C0030G0003</name>
</gene>
<evidence type="ECO:0000259" key="6">
    <source>
        <dbReference type="Pfam" id="PF04932"/>
    </source>
</evidence>
<feature type="transmembrane region" description="Helical" evidence="5">
    <location>
        <begin position="339"/>
        <end position="364"/>
    </location>
</feature>
<keyword evidence="4 5" id="KW-0472">Membrane</keyword>
<feature type="transmembrane region" description="Helical" evidence="5">
    <location>
        <begin position="376"/>
        <end position="392"/>
    </location>
</feature>
<dbReference type="PANTHER" id="PTHR37422:SF13">
    <property type="entry name" value="LIPOPOLYSACCHARIDE BIOSYNTHESIS PROTEIN PA4999-RELATED"/>
    <property type="match status" value="1"/>
</dbReference>
<evidence type="ECO:0000256" key="1">
    <source>
        <dbReference type="ARBA" id="ARBA00004141"/>
    </source>
</evidence>
<feature type="transmembrane region" description="Helical" evidence="5">
    <location>
        <begin position="90"/>
        <end position="109"/>
    </location>
</feature>
<proteinExistence type="predicted"/>
<dbReference type="PANTHER" id="PTHR37422">
    <property type="entry name" value="TEICHURONIC ACID BIOSYNTHESIS PROTEIN TUAE"/>
    <property type="match status" value="1"/>
</dbReference>
<feature type="transmembrane region" description="Helical" evidence="5">
    <location>
        <begin position="116"/>
        <end position="139"/>
    </location>
</feature>
<evidence type="ECO:0000256" key="2">
    <source>
        <dbReference type="ARBA" id="ARBA00022692"/>
    </source>
</evidence>
<keyword evidence="2 5" id="KW-0812">Transmembrane</keyword>
<comment type="caution">
    <text evidence="7">The sequence shown here is derived from an EMBL/GenBank/DDBJ whole genome shotgun (WGS) entry which is preliminary data.</text>
</comment>
<dbReference type="EMBL" id="LBSA01000030">
    <property type="protein sequence ID" value="KKQ08170.1"/>
    <property type="molecule type" value="Genomic_DNA"/>
</dbReference>